<dbReference type="InterPro" id="IPR045076">
    <property type="entry name" value="MutS"/>
</dbReference>
<dbReference type="PANTHER" id="PTHR11361">
    <property type="entry name" value="DNA MISMATCH REPAIR PROTEIN MUTS FAMILY MEMBER"/>
    <property type="match status" value="1"/>
</dbReference>
<evidence type="ECO:0000256" key="3">
    <source>
        <dbReference type="ARBA" id="ARBA00022840"/>
    </source>
</evidence>
<dbReference type="SMART" id="SM00534">
    <property type="entry name" value="MUTSac"/>
    <property type="match status" value="1"/>
</dbReference>
<feature type="region of interest" description="Disordered" evidence="5">
    <location>
        <begin position="1"/>
        <end position="20"/>
    </location>
</feature>
<dbReference type="Proteomes" id="UP000054558">
    <property type="component" value="Unassembled WGS sequence"/>
</dbReference>
<dbReference type="InterPro" id="IPR027417">
    <property type="entry name" value="P-loop_NTPase"/>
</dbReference>
<dbReference type="GO" id="GO:0140664">
    <property type="term" value="F:ATP-dependent DNA damage sensor activity"/>
    <property type="evidence" value="ECO:0007669"/>
    <property type="project" value="InterPro"/>
</dbReference>
<evidence type="ECO:0000256" key="5">
    <source>
        <dbReference type="SAM" id="MobiDB-lite"/>
    </source>
</evidence>
<protein>
    <submittedName>
        <fullName evidence="7">Putative MutS homolog 5</fullName>
    </submittedName>
</protein>
<evidence type="ECO:0000313" key="8">
    <source>
        <dbReference type="Proteomes" id="UP000054558"/>
    </source>
</evidence>
<dbReference type="GO" id="GO:0006298">
    <property type="term" value="P:mismatch repair"/>
    <property type="evidence" value="ECO:0007669"/>
    <property type="project" value="InterPro"/>
</dbReference>
<evidence type="ECO:0000256" key="4">
    <source>
        <dbReference type="ARBA" id="ARBA00023125"/>
    </source>
</evidence>
<keyword evidence="4" id="KW-0238">DNA-binding</keyword>
<evidence type="ECO:0000313" key="7">
    <source>
        <dbReference type="EMBL" id="GAQ86130.1"/>
    </source>
</evidence>
<dbReference type="Gene3D" id="3.40.50.300">
    <property type="entry name" value="P-loop containing nucleotide triphosphate hydrolases"/>
    <property type="match status" value="2"/>
</dbReference>
<dbReference type="Pfam" id="PF00488">
    <property type="entry name" value="MutS_V"/>
    <property type="match status" value="2"/>
</dbReference>
<gene>
    <name evidence="7" type="ORF">KFL_002720040</name>
</gene>
<keyword evidence="2" id="KW-0547">Nucleotide-binding</keyword>
<keyword evidence="3" id="KW-0067">ATP-binding</keyword>
<proteinExistence type="inferred from homology"/>
<dbReference type="EMBL" id="DF237221">
    <property type="protein sequence ID" value="GAQ86130.1"/>
    <property type="molecule type" value="Genomic_DNA"/>
</dbReference>
<evidence type="ECO:0000256" key="2">
    <source>
        <dbReference type="ARBA" id="ARBA00022741"/>
    </source>
</evidence>
<dbReference type="InterPro" id="IPR036187">
    <property type="entry name" value="DNA_mismatch_repair_MutS_sf"/>
</dbReference>
<dbReference type="SUPFAM" id="SSF52540">
    <property type="entry name" value="P-loop containing nucleoside triphosphate hydrolases"/>
    <property type="match status" value="1"/>
</dbReference>
<dbReference type="OMA" id="HYFVQDC"/>
<dbReference type="OrthoDB" id="29596at2759"/>
<evidence type="ECO:0000256" key="1">
    <source>
        <dbReference type="ARBA" id="ARBA00006271"/>
    </source>
</evidence>
<dbReference type="GO" id="GO:0005524">
    <property type="term" value="F:ATP binding"/>
    <property type="evidence" value="ECO:0007669"/>
    <property type="project" value="UniProtKB-KW"/>
</dbReference>
<evidence type="ECO:0000259" key="6">
    <source>
        <dbReference type="PROSITE" id="PS00486"/>
    </source>
</evidence>
<name>A0A1Y1I5A4_KLENI</name>
<dbReference type="GO" id="GO:0030983">
    <property type="term" value="F:mismatched DNA binding"/>
    <property type="evidence" value="ECO:0007669"/>
    <property type="project" value="InterPro"/>
</dbReference>
<organism evidence="7 8">
    <name type="scientific">Klebsormidium nitens</name>
    <name type="common">Green alga</name>
    <name type="synonym">Ulothrix nitens</name>
    <dbReference type="NCBI Taxonomy" id="105231"/>
    <lineage>
        <taxon>Eukaryota</taxon>
        <taxon>Viridiplantae</taxon>
        <taxon>Streptophyta</taxon>
        <taxon>Klebsormidiophyceae</taxon>
        <taxon>Klebsormidiales</taxon>
        <taxon>Klebsormidiaceae</taxon>
        <taxon>Klebsormidium</taxon>
    </lineage>
</organism>
<dbReference type="AlphaFoldDB" id="A0A1Y1I5A4"/>
<comment type="similarity">
    <text evidence="1">Belongs to the DNA mismatch repair MutS family.</text>
</comment>
<reference evidence="7 8" key="1">
    <citation type="journal article" date="2014" name="Nat. Commun.">
        <title>Klebsormidium flaccidum genome reveals primary factors for plant terrestrial adaptation.</title>
        <authorList>
            <person name="Hori K."/>
            <person name="Maruyama F."/>
            <person name="Fujisawa T."/>
            <person name="Togashi T."/>
            <person name="Yamamoto N."/>
            <person name="Seo M."/>
            <person name="Sato S."/>
            <person name="Yamada T."/>
            <person name="Mori H."/>
            <person name="Tajima N."/>
            <person name="Moriyama T."/>
            <person name="Ikeuchi M."/>
            <person name="Watanabe M."/>
            <person name="Wada H."/>
            <person name="Kobayashi K."/>
            <person name="Saito M."/>
            <person name="Masuda T."/>
            <person name="Sasaki-Sekimoto Y."/>
            <person name="Mashiguchi K."/>
            <person name="Awai K."/>
            <person name="Shimojima M."/>
            <person name="Masuda S."/>
            <person name="Iwai M."/>
            <person name="Nobusawa T."/>
            <person name="Narise T."/>
            <person name="Kondo S."/>
            <person name="Saito H."/>
            <person name="Sato R."/>
            <person name="Murakawa M."/>
            <person name="Ihara Y."/>
            <person name="Oshima-Yamada Y."/>
            <person name="Ohtaka K."/>
            <person name="Satoh M."/>
            <person name="Sonobe K."/>
            <person name="Ishii M."/>
            <person name="Ohtani R."/>
            <person name="Kanamori-Sato M."/>
            <person name="Honoki R."/>
            <person name="Miyazaki D."/>
            <person name="Mochizuki H."/>
            <person name="Umetsu J."/>
            <person name="Higashi K."/>
            <person name="Shibata D."/>
            <person name="Kamiya Y."/>
            <person name="Sato N."/>
            <person name="Nakamura Y."/>
            <person name="Tabata S."/>
            <person name="Ida S."/>
            <person name="Kurokawa K."/>
            <person name="Ohta H."/>
        </authorList>
    </citation>
    <scope>NUCLEOTIDE SEQUENCE [LARGE SCALE GENOMIC DNA]</scope>
    <source>
        <strain evidence="7 8">NIES-2285</strain>
    </source>
</reference>
<accession>A0A1Y1I5A4</accession>
<keyword evidence="8" id="KW-1185">Reference proteome</keyword>
<dbReference type="InterPro" id="IPR000432">
    <property type="entry name" value="DNA_mismatch_repair_MutS_C"/>
</dbReference>
<dbReference type="STRING" id="105231.A0A1Y1I5A4"/>
<dbReference type="PANTHER" id="PTHR11361:SF20">
    <property type="entry name" value="MUTS PROTEIN HOMOLOG 5"/>
    <property type="match status" value="1"/>
</dbReference>
<dbReference type="PROSITE" id="PS00486">
    <property type="entry name" value="DNA_MISMATCH_REPAIR_2"/>
    <property type="match status" value="1"/>
</dbReference>
<dbReference type="SUPFAM" id="SSF48334">
    <property type="entry name" value="DNA repair protein MutS, domain III"/>
    <property type="match status" value="1"/>
</dbReference>
<feature type="domain" description="DNA mismatch repair proteins mutS family" evidence="6">
    <location>
        <begin position="428"/>
        <end position="444"/>
    </location>
</feature>
<sequence>MTDDQPNGRDGVGSQEKEEMETESSVYMACILQGHRLGIAYYDNSTGGMHVTETWDSTEGSGDEYPYIQLLMEDGRDFQVKIVKNSAFSYEQAKHSDGYLTLDAATHDALQIFQEDRHPSSMGIGKAKEGFSVFGMLNKISFLMSSQDLVKALNDSLKKIKDVPKILQSLANVVHIRGLLELIVSQRQQDAAAILELQVVRKIFKYVNEELTQVCELLDDLKHQYEGLPDFLNQVAEAELNRIPPGALQECNYTEASILHIPQVGYLMRFEGDKQGQALTDALPDFEFAFEGDDADGHGIFYHTKRTRELGELLGDVYHKILDMENAILRDLEKRVVDSSTNLVQAVDAAAELDWHVLQEMTVDTFVPNDTEIEATGRINVITGPNYSGKSVYVKQVALITFLAHIGSFVPADECTVGLTDRHATARSLCIIDEFGKGTLTADGVGLLCATLKHLASLKAPPKVLVCTHFGEVLDETFLPRSKNVQFSTTSILTEQQPEAQPAENTRGLPKDITFLYRLVKGHAVPSYGVHCAELAGVAPDVLTRASEIIQFIKEGKPIDRLQGNRTVEKDLEYKALVEKLLAFDCQSGDPKEFLKQIFSPAPSVEATASEP</sequence>